<keyword evidence="10" id="KW-0325">Glycoprotein</keyword>
<keyword evidence="12 20" id="KW-0326">Glycosidase</keyword>
<dbReference type="eggNOG" id="COG3250">
    <property type="taxonomic scope" value="Bacteria"/>
</dbReference>
<dbReference type="SUPFAM" id="SSF49303">
    <property type="entry name" value="beta-Galactosidase/glucuronidase domain"/>
    <property type="match status" value="3"/>
</dbReference>
<dbReference type="Pfam" id="PF00703">
    <property type="entry name" value="Glyco_hydro_2"/>
    <property type="match status" value="1"/>
</dbReference>
<dbReference type="InterPro" id="IPR041625">
    <property type="entry name" value="Beta-mannosidase_Ig"/>
</dbReference>
<feature type="domain" description="Glycoside hydrolase family 2 immunoglobulin-like beta-sandwich" evidence="16">
    <location>
        <begin position="201"/>
        <end position="311"/>
    </location>
</feature>
<keyword evidence="8" id="KW-0732">Signal</keyword>
<evidence type="ECO:0000256" key="12">
    <source>
        <dbReference type="ARBA" id="ARBA00023295"/>
    </source>
</evidence>
<dbReference type="InterPro" id="IPR006102">
    <property type="entry name" value="Ig-like_GH2"/>
</dbReference>
<dbReference type="OrthoDB" id="9758603at2"/>
<dbReference type="GO" id="GO:0004567">
    <property type="term" value="F:beta-mannosidase activity"/>
    <property type="evidence" value="ECO:0007669"/>
    <property type="project" value="UniProtKB-EC"/>
</dbReference>
<dbReference type="EC" id="3.2.1.25" evidence="6"/>
<dbReference type="SUPFAM" id="SSF49785">
    <property type="entry name" value="Galactose-binding domain-like"/>
    <property type="match status" value="1"/>
</dbReference>
<keyword evidence="7" id="KW-0964">Secreted</keyword>
<dbReference type="Pfam" id="PF17786">
    <property type="entry name" value="Mannosidase_ig"/>
    <property type="match status" value="1"/>
</dbReference>
<dbReference type="GO" id="GO:0005764">
    <property type="term" value="C:lysosome"/>
    <property type="evidence" value="ECO:0007669"/>
    <property type="project" value="UniProtKB-SubCell"/>
</dbReference>
<comment type="subunit">
    <text evidence="5">Homodimer.</text>
</comment>
<dbReference type="Pfam" id="PF17753">
    <property type="entry name" value="Ig_mannosidase"/>
    <property type="match status" value="1"/>
</dbReference>
<evidence type="ECO:0000259" key="16">
    <source>
        <dbReference type="Pfam" id="PF00703"/>
    </source>
</evidence>
<dbReference type="GO" id="GO:0005576">
    <property type="term" value="C:extracellular region"/>
    <property type="evidence" value="ECO:0007669"/>
    <property type="project" value="UniProtKB-SubCell"/>
</dbReference>
<keyword evidence="9 20" id="KW-0378">Hydrolase</keyword>
<dbReference type="Proteomes" id="UP000006327">
    <property type="component" value="Unassembled WGS sequence"/>
</dbReference>
<gene>
    <name evidence="20" type="primary">manB</name>
    <name evidence="20" type="ORF">GARC_3400</name>
</gene>
<evidence type="ECO:0000256" key="5">
    <source>
        <dbReference type="ARBA" id="ARBA00011738"/>
    </source>
</evidence>
<evidence type="ECO:0000256" key="1">
    <source>
        <dbReference type="ARBA" id="ARBA00000829"/>
    </source>
</evidence>
<dbReference type="FunFam" id="2.60.120.260:FF:000060">
    <property type="entry name" value="Probable beta-mannosidase"/>
    <property type="match status" value="1"/>
</dbReference>
<evidence type="ECO:0000256" key="6">
    <source>
        <dbReference type="ARBA" id="ARBA00012754"/>
    </source>
</evidence>
<feature type="domain" description="Mannosidase Ig/CBM-like" evidence="18">
    <location>
        <begin position="669"/>
        <end position="758"/>
    </location>
</feature>
<dbReference type="FunFam" id="3.20.20.80:FF:000050">
    <property type="entry name" value="Beta-mannosidase B"/>
    <property type="match status" value="1"/>
</dbReference>
<dbReference type="Gene3D" id="2.60.120.260">
    <property type="entry name" value="Galactose-binding domain-like"/>
    <property type="match status" value="1"/>
</dbReference>
<dbReference type="Gene3D" id="3.20.20.80">
    <property type="entry name" value="Glycosidases"/>
    <property type="match status" value="1"/>
</dbReference>
<evidence type="ECO:0000259" key="18">
    <source>
        <dbReference type="Pfam" id="PF17786"/>
    </source>
</evidence>
<evidence type="ECO:0000259" key="17">
    <source>
        <dbReference type="Pfam" id="PF17753"/>
    </source>
</evidence>
<dbReference type="Gene3D" id="2.60.40.10">
    <property type="entry name" value="Immunoglobulins"/>
    <property type="match status" value="3"/>
</dbReference>
<dbReference type="InterPro" id="IPR017853">
    <property type="entry name" value="GH"/>
</dbReference>
<dbReference type="AlphaFoldDB" id="K6YUI4"/>
<comment type="caution">
    <text evidence="20">The sequence shown here is derived from an EMBL/GenBank/DDBJ whole genome shotgun (WGS) entry which is preliminary data.</text>
</comment>
<evidence type="ECO:0000256" key="2">
    <source>
        <dbReference type="ARBA" id="ARBA00004371"/>
    </source>
</evidence>
<dbReference type="InterPro" id="IPR013783">
    <property type="entry name" value="Ig-like_fold"/>
</dbReference>
<dbReference type="InterPro" id="IPR054593">
    <property type="entry name" value="Beta-mannosidase-like_N2"/>
</dbReference>
<comment type="catalytic activity">
    <reaction evidence="1">
        <text>Hydrolysis of terminal, non-reducing beta-D-mannose residues in beta-D-mannosides.</text>
        <dbReference type="EC" id="3.2.1.25"/>
    </reaction>
</comment>
<dbReference type="InterPro" id="IPR050887">
    <property type="entry name" value="Beta-mannosidase_GH2"/>
</dbReference>
<protein>
    <recommendedName>
        <fullName evidence="14">Beta-mannosidase B</fullName>
        <ecNumber evidence="6">3.2.1.25</ecNumber>
    </recommendedName>
    <alternativeName>
        <fullName evidence="15">Mannanase B</fullName>
    </alternativeName>
</protein>
<dbReference type="PANTHER" id="PTHR43730">
    <property type="entry name" value="BETA-MANNOSIDASE"/>
    <property type="match status" value="1"/>
</dbReference>
<evidence type="ECO:0000259" key="19">
    <source>
        <dbReference type="Pfam" id="PF22666"/>
    </source>
</evidence>
<dbReference type="InterPro" id="IPR008979">
    <property type="entry name" value="Galactose-bd-like_sf"/>
</dbReference>
<evidence type="ECO:0000256" key="9">
    <source>
        <dbReference type="ARBA" id="ARBA00022801"/>
    </source>
</evidence>
<comment type="similarity">
    <text evidence="13">Belongs to the glycosyl hydrolase 2 family. Beta-mannosidase B subfamily.</text>
</comment>
<organism evidence="20 21">
    <name type="scientific">Paraglaciecola arctica BSs20135</name>
    <dbReference type="NCBI Taxonomy" id="493475"/>
    <lineage>
        <taxon>Bacteria</taxon>
        <taxon>Pseudomonadati</taxon>
        <taxon>Pseudomonadota</taxon>
        <taxon>Gammaproteobacteria</taxon>
        <taxon>Alteromonadales</taxon>
        <taxon>Alteromonadaceae</taxon>
        <taxon>Paraglaciecola</taxon>
    </lineage>
</organism>
<proteinExistence type="inferred from homology"/>
<dbReference type="Pfam" id="PF22666">
    <property type="entry name" value="Glyco_hydro_2_N2"/>
    <property type="match status" value="1"/>
</dbReference>
<dbReference type="InterPro" id="IPR036156">
    <property type="entry name" value="Beta-gal/glucu_dom_sf"/>
</dbReference>
<reference evidence="20 21" key="1">
    <citation type="journal article" date="2017" name="Antonie Van Leeuwenhoek">
        <title>Rhizobium rhizosphaerae sp. nov., a novel species isolated from rice rhizosphere.</title>
        <authorList>
            <person name="Zhao J.J."/>
            <person name="Zhang J."/>
            <person name="Zhang R.J."/>
            <person name="Zhang C.W."/>
            <person name="Yin H.Q."/>
            <person name="Zhang X.X."/>
        </authorList>
    </citation>
    <scope>NUCLEOTIDE SEQUENCE [LARGE SCALE GENOMIC DNA]</scope>
    <source>
        <strain evidence="20 21">BSs20135</strain>
    </source>
</reference>
<evidence type="ECO:0000256" key="13">
    <source>
        <dbReference type="ARBA" id="ARBA00038429"/>
    </source>
</evidence>
<dbReference type="SUPFAM" id="SSF51445">
    <property type="entry name" value="(Trans)glycosidases"/>
    <property type="match status" value="1"/>
</dbReference>
<evidence type="ECO:0000256" key="3">
    <source>
        <dbReference type="ARBA" id="ARBA00004613"/>
    </source>
</evidence>
<dbReference type="PANTHER" id="PTHR43730:SF1">
    <property type="entry name" value="BETA-MANNOSIDASE"/>
    <property type="match status" value="1"/>
</dbReference>
<evidence type="ECO:0000256" key="10">
    <source>
        <dbReference type="ARBA" id="ARBA00023180"/>
    </source>
</evidence>
<feature type="domain" description="Beta-mannosidase-like galactose-binding" evidence="19">
    <location>
        <begin position="19"/>
        <end position="190"/>
    </location>
</feature>
<accession>K6YUI4</accession>
<comment type="pathway">
    <text evidence="4">Glycan metabolism; N-glycan degradation.</text>
</comment>
<dbReference type="EMBL" id="BAEO01000051">
    <property type="protein sequence ID" value="GAC20358.1"/>
    <property type="molecule type" value="Genomic_DNA"/>
</dbReference>
<evidence type="ECO:0000256" key="4">
    <source>
        <dbReference type="ARBA" id="ARBA00004740"/>
    </source>
</evidence>
<keyword evidence="21" id="KW-1185">Reference proteome</keyword>
<evidence type="ECO:0000313" key="21">
    <source>
        <dbReference type="Proteomes" id="UP000006327"/>
    </source>
</evidence>
<evidence type="ECO:0000256" key="11">
    <source>
        <dbReference type="ARBA" id="ARBA00023228"/>
    </source>
</evidence>
<keyword evidence="11" id="KW-0458">Lysosome</keyword>
<evidence type="ECO:0000256" key="7">
    <source>
        <dbReference type="ARBA" id="ARBA00022525"/>
    </source>
</evidence>
<sequence length="860" mass="98979">MINKTQSLHACQYLLNGEWQFKQQGHDTWLPASVPGCNFTDLLANGLIDDPFNRDNETNLQWIEQENWHYRKYFELDEEALAHSQMQLVAEGLDTFCEIFINGAKVADSCNMFIGHKFSCKNQLKVGQNLIEIRFRSPIKETMPQYLAAGYAYPAENDKSEEKLSVYCRKAPCHFGWDWGPRFVTSGIWRDIYLQPVAPAKIEDLYFSIQHLSDELAEFSFQLETAAMEKFEGQMHIKCKQAPELNQVVDLTIPAVKDHQKNTLVAINFSLDAPQKWWPNGLGEAFLYHFTFELVSNGQVVSSLEQKVGLRTLEVVNEKDPDGECFYLKVNGHRVFMKGANYIPADSFIHRVTPEKHQAFFAATQQANMNMLRVWGGGVYQDDHFYQLADEHGILIWQDFMFACTLYPADDAFIKNVQQEASYNIRRLRNHPCIALWCGNNEVDMAIKDWDWPEKFGYSEPLFERLKTDYKKLFESCLREAVLEHDPQRFYLRSSPIGSWESDEDHIGNHHYWGVWHGEEPFSEYQKRIPRFMSEYGFQSFPLLSSVQKFTAEQEQHLGSAVMQIHQKHPRGNNLINSYLEQEFKSPKNFESLLYISQVQQALGLKLAFEAHRQAMPFCMGTLYWQLNDTWPAASWSGIDYYGKWKALHYQAKRSFAEQVLVINHDEQTLTINLVSDQLTAFTGQLELAIVDFSGKSLWSDAQEIQVKANTSQQVFSAPTTQLLGKIDMTQSVFIAKVSTLDGTHCYCDNAYFFVPNKQLLLQPTPLNIVGKIQHNELQLTLSASQVLRQVYLDIPLETANFSDNFFDLIPGQTKIVSVSLANSESYNVESLIEQLTYMSLYDSFTEQLSQANSFRVGCS</sequence>
<dbReference type="STRING" id="493475.GARC_3400"/>
<feature type="domain" description="Beta-mannosidase Ig-fold" evidence="17">
    <location>
        <begin position="768"/>
        <end position="844"/>
    </location>
</feature>
<dbReference type="InterPro" id="IPR041447">
    <property type="entry name" value="Mannosidase_ig"/>
</dbReference>
<dbReference type="GO" id="GO:0005975">
    <property type="term" value="P:carbohydrate metabolic process"/>
    <property type="evidence" value="ECO:0007669"/>
    <property type="project" value="InterPro"/>
</dbReference>
<dbReference type="GO" id="GO:0006516">
    <property type="term" value="P:glycoprotein catabolic process"/>
    <property type="evidence" value="ECO:0007669"/>
    <property type="project" value="TreeGrafter"/>
</dbReference>
<evidence type="ECO:0000256" key="15">
    <source>
        <dbReference type="ARBA" id="ARBA00041614"/>
    </source>
</evidence>
<comment type="subcellular location">
    <subcellularLocation>
        <location evidence="2">Lysosome</location>
    </subcellularLocation>
    <subcellularLocation>
        <location evidence="3">Secreted</location>
    </subcellularLocation>
</comment>
<evidence type="ECO:0000313" key="20">
    <source>
        <dbReference type="EMBL" id="GAC20358.1"/>
    </source>
</evidence>
<evidence type="ECO:0000256" key="14">
    <source>
        <dbReference type="ARBA" id="ARBA00041069"/>
    </source>
</evidence>
<name>K6YUI4_9ALTE</name>
<dbReference type="RefSeq" id="WP_007622205.1">
    <property type="nucleotide sequence ID" value="NZ_BAEO01000051.1"/>
</dbReference>
<evidence type="ECO:0000256" key="8">
    <source>
        <dbReference type="ARBA" id="ARBA00022729"/>
    </source>
</evidence>